<organism evidence="8 9">
    <name type="scientific">Candidatus Scatousia excrementigallinarum</name>
    <dbReference type="NCBI Taxonomy" id="2840935"/>
    <lineage>
        <taxon>Bacteria</taxon>
        <taxon>Candidatus Scatousia</taxon>
    </lineage>
</organism>
<dbReference type="EMBL" id="DVIU01000201">
    <property type="protein sequence ID" value="HIS36962.1"/>
    <property type="molecule type" value="Genomic_DNA"/>
</dbReference>
<feature type="transmembrane region" description="Helical" evidence="7">
    <location>
        <begin position="140"/>
        <end position="173"/>
    </location>
</feature>
<name>A0A9D1JNE8_9BACT</name>
<proteinExistence type="inferred from homology"/>
<dbReference type="PANTHER" id="PTHR43663">
    <property type="entry name" value="CHROMATE TRANSPORT PROTEIN-RELATED"/>
    <property type="match status" value="1"/>
</dbReference>
<dbReference type="GO" id="GO:0015109">
    <property type="term" value="F:chromate transmembrane transporter activity"/>
    <property type="evidence" value="ECO:0007669"/>
    <property type="project" value="InterPro"/>
</dbReference>
<comment type="caution">
    <text evidence="8">The sequence shown here is derived from an EMBL/GenBank/DDBJ whole genome shotgun (WGS) entry which is preliminary data.</text>
</comment>
<dbReference type="InterPro" id="IPR003370">
    <property type="entry name" value="Chromate_transpt"/>
</dbReference>
<dbReference type="InterPro" id="IPR052518">
    <property type="entry name" value="CHR_Transporter"/>
</dbReference>
<dbReference type="PANTHER" id="PTHR43663:SF1">
    <property type="entry name" value="CHROMATE TRANSPORTER"/>
    <property type="match status" value="1"/>
</dbReference>
<keyword evidence="5 7" id="KW-1133">Transmembrane helix</keyword>
<keyword evidence="3" id="KW-1003">Cell membrane</keyword>
<dbReference type="AlphaFoldDB" id="A0A9D1JNE8"/>
<keyword evidence="6 7" id="KW-0472">Membrane</keyword>
<feature type="transmembrane region" description="Helical" evidence="7">
    <location>
        <begin position="78"/>
        <end position="100"/>
    </location>
</feature>
<feature type="transmembrane region" description="Helical" evidence="7">
    <location>
        <begin position="12"/>
        <end position="30"/>
    </location>
</feature>
<dbReference type="Pfam" id="PF02417">
    <property type="entry name" value="Chromate_transp"/>
    <property type="match status" value="1"/>
</dbReference>
<protein>
    <submittedName>
        <fullName evidence="8">Chromate transporter</fullName>
    </submittedName>
</protein>
<gene>
    <name evidence="8" type="ORF">IAC10_10100</name>
</gene>
<sequence>MEKTFWNIYKTFFKVGTLLLGGGYVILPLLQCELVEKKGWINSEELCEYYALGQSVPGIIAANMSIFVGHKLLGQKGAFAAATGIVTPAFAAIVLVAKVLEELIKLQFIKSIFWGVGIGVVILVLLAVKEMWSKSIVDKFSMAIFLSAFILSAFLNVSPALIIIASAVAGIIYRVKFQKIKGDSEC</sequence>
<dbReference type="GO" id="GO:0005886">
    <property type="term" value="C:plasma membrane"/>
    <property type="evidence" value="ECO:0007669"/>
    <property type="project" value="UniProtKB-SubCell"/>
</dbReference>
<evidence type="ECO:0000256" key="4">
    <source>
        <dbReference type="ARBA" id="ARBA00022692"/>
    </source>
</evidence>
<keyword evidence="4 7" id="KW-0812">Transmembrane</keyword>
<dbReference type="Proteomes" id="UP000823928">
    <property type="component" value="Unassembled WGS sequence"/>
</dbReference>
<reference evidence="8" key="2">
    <citation type="journal article" date="2021" name="PeerJ">
        <title>Extensive microbial diversity within the chicken gut microbiome revealed by metagenomics and culture.</title>
        <authorList>
            <person name="Gilroy R."/>
            <person name="Ravi A."/>
            <person name="Getino M."/>
            <person name="Pursley I."/>
            <person name="Horton D.L."/>
            <person name="Alikhan N.F."/>
            <person name="Baker D."/>
            <person name="Gharbi K."/>
            <person name="Hall N."/>
            <person name="Watson M."/>
            <person name="Adriaenssens E.M."/>
            <person name="Foster-Nyarko E."/>
            <person name="Jarju S."/>
            <person name="Secka A."/>
            <person name="Antonio M."/>
            <person name="Oren A."/>
            <person name="Chaudhuri R.R."/>
            <person name="La Ragione R."/>
            <person name="Hildebrand F."/>
            <person name="Pallen M.J."/>
        </authorList>
    </citation>
    <scope>NUCLEOTIDE SEQUENCE</scope>
    <source>
        <strain evidence="8">6276</strain>
    </source>
</reference>
<comment type="subcellular location">
    <subcellularLocation>
        <location evidence="1">Cell membrane</location>
        <topology evidence="1">Multi-pass membrane protein</topology>
    </subcellularLocation>
</comment>
<evidence type="ECO:0000256" key="5">
    <source>
        <dbReference type="ARBA" id="ARBA00022989"/>
    </source>
</evidence>
<evidence type="ECO:0000256" key="6">
    <source>
        <dbReference type="ARBA" id="ARBA00023136"/>
    </source>
</evidence>
<accession>A0A9D1JNE8</accession>
<evidence type="ECO:0000256" key="3">
    <source>
        <dbReference type="ARBA" id="ARBA00022475"/>
    </source>
</evidence>
<feature type="transmembrane region" description="Helical" evidence="7">
    <location>
        <begin position="112"/>
        <end position="128"/>
    </location>
</feature>
<evidence type="ECO:0000256" key="2">
    <source>
        <dbReference type="ARBA" id="ARBA00005262"/>
    </source>
</evidence>
<evidence type="ECO:0000256" key="1">
    <source>
        <dbReference type="ARBA" id="ARBA00004651"/>
    </source>
</evidence>
<evidence type="ECO:0000313" key="9">
    <source>
        <dbReference type="Proteomes" id="UP000823928"/>
    </source>
</evidence>
<comment type="similarity">
    <text evidence="2">Belongs to the chromate ion transporter (CHR) (TC 2.A.51) family.</text>
</comment>
<evidence type="ECO:0000313" key="8">
    <source>
        <dbReference type="EMBL" id="HIS36962.1"/>
    </source>
</evidence>
<reference evidence="8" key="1">
    <citation type="submission" date="2020-10" db="EMBL/GenBank/DDBJ databases">
        <authorList>
            <person name="Gilroy R."/>
        </authorList>
    </citation>
    <scope>NUCLEOTIDE SEQUENCE</scope>
    <source>
        <strain evidence="8">6276</strain>
    </source>
</reference>
<evidence type="ECO:0000256" key="7">
    <source>
        <dbReference type="SAM" id="Phobius"/>
    </source>
</evidence>